<dbReference type="InterPro" id="IPR021622">
    <property type="entry name" value="Afadin/alpha-actinin-bd"/>
</dbReference>
<evidence type="ECO:0000256" key="2">
    <source>
        <dbReference type="ARBA" id="ARBA00023054"/>
    </source>
</evidence>
<dbReference type="AlphaFoldDB" id="A0A6G0XUR4"/>
<dbReference type="Proteomes" id="UP000481153">
    <property type="component" value="Unassembled WGS sequence"/>
</dbReference>
<reference evidence="4 5" key="1">
    <citation type="submission" date="2019-07" db="EMBL/GenBank/DDBJ databases">
        <title>Genomics analysis of Aphanomyces spp. identifies a new class of oomycete effector associated with host adaptation.</title>
        <authorList>
            <person name="Gaulin E."/>
        </authorList>
    </citation>
    <scope>NUCLEOTIDE SEQUENCE [LARGE SCALE GENOMIC DNA]</scope>
    <source>
        <strain evidence="4 5">ATCC 201684</strain>
    </source>
</reference>
<comment type="caution">
    <text evidence="4">The sequence shown here is derived from an EMBL/GenBank/DDBJ whole genome shotgun (WGS) entry which is preliminary data.</text>
</comment>
<name>A0A6G0XUR4_9STRA</name>
<dbReference type="PANTHER" id="PTHR47057">
    <property type="entry name" value="AFADIN/ALPHA-ACTININ-BINDING"/>
    <property type="match status" value="1"/>
</dbReference>
<gene>
    <name evidence="4" type="ORF">Ae201684_000765</name>
</gene>
<evidence type="ECO:0000313" key="4">
    <source>
        <dbReference type="EMBL" id="KAF0744276.1"/>
    </source>
</evidence>
<evidence type="ECO:0000256" key="3">
    <source>
        <dbReference type="SAM" id="Coils"/>
    </source>
</evidence>
<accession>A0A6G0XUR4</accession>
<dbReference type="EMBL" id="VJMJ01000009">
    <property type="protein sequence ID" value="KAF0744276.1"/>
    <property type="molecule type" value="Genomic_DNA"/>
</dbReference>
<feature type="coiled-coil region" evidence="3">
    <location>
        <begin position="429"/>
        <end position="463"/>
    </location>
</feature>
<feature type="coiled-coil region" evidence="3">
    <location>
        <begin position="130"/>
        <end position="231"/>
    </location>
</feature>
<keyword evidence="2 3" id="KW-0175">Coiled coil</keyword>
<evidence type="ECO:0000313" key="5">
    <source>
        <dbReference type="Proteomes" id="UP000481153"/>
    </source>
</evidence>
<dbReference type="Pfam" id="PF11559">
    <property type="entry name" value="ADIP"/>
    <property type="match status" value="1"/>
</dbReference>
<organism evidence="4 5">
    <name type="scientific">Aphanomyces euteiches</name>
    <dbReference type="NCBI Taxonomy" id="100861"/>
    <lineage>
        <taxon>Eukaryota</taxon>
        <taxon>Sar</taxon>
        <taxon>Stramenopiles</taxon>
        <taxon>Oomycota</taxon>
        <taxon>Saprolegniomycetes</taxon>
        <taxon>Saprolegniales</taxon>
        <taxon>Verrucalvaceae</taxon>
        <taxon>Aphanomyces</taxon>
    </lineage>
</organism>
<dbReference type="VEuPathDB" id="FungiDB:AeMF1_000715"/>
<comment type="similarity">
    <text evidence="1">Belongs to the ADIP family.</text>
</comment>
<sequence>METGRDGAVVMTASSRGYAMDFGDIFQKKSRSSSISSALVSSSNNNLEEPEPRLVASRNLGTKEWQLPHYNTLEENAAYLNHQLEMQQFGIHNAITQLNFSTTMSEDDMRRIMDCIHWLLHSRRDEMHHSAELTEQLVRSEKEVQRKNNVIQSLTNQLESERKSNMEMENNMNAKEVVFAKERQFHKEEKRSLERKCAQLQHVDTNYKAQLRKSEVAYERLQKQYNAFLNKSSMDKRGMALGKELNTKMEINKVRGAVNSKTTGEHKIINTMIRSYETQQLKLLQENDTLRAHLAQFHTELKQAMQEYRAAAKWFLNRHNKGQLNVDLHLGDTNTLKNAFTMPLSSSSNNNNVLAMIQDQLTLLRSKIAALKHATQAMEREVLEAKLREAFEVIQEQDHIIRIALTLNGNEDDELRPPRLELSGLEDMLETLAVERREVATKNEHLEAERALFTQQAEELDKERLEFEFERQEALTQSHNLFVRPDAKKRLRLDTSNNDIMASPFQNTSGLHLPPTPSTARLLERIGVHNGRIMSPIAASNVQPHQFE</sequence>
<evidence type="ECO:0000256" key="1">
    <source>
        <dbReference type="ARBA" id="ARBA00009291"/>
    </source>
</evidence>
<proteinExistence type="inferred from homology"/>
<dbReference type="PANTHER" id="PTHR47057:SF1">
    <property type="entry name" value="AFADIN_ALPHA-ACTININ-BINDING PROTEIN"/>
    <property type="match status" value="1"/>
</dbReference>
<keyword evidence="5" id="KW-1185">Reference proteome</keyword>
<protein>
    <submittedName>
        <fullName evidence="4">Uncharacterized protein</fullName>
    </submittedName>
</protein>